<sequence length="433" mass="49604">METLRFVIKVNMAIVVLMTVAYLYQYLYTIIGLVFRKVRPEKEAFQLHKFATLICARNEEGVIGELIDSLKKQNYPSDLLDIYVLADNCTDSTARTAREAGAIVYERYNKKQVGKGYALDNLLSKIKEDKGQDAYDGYFIFDADNIVDPNFVTEMNKTYEKGYEVITCYRNSKNFSANWITAGYSIWFLREARFLNYPRMLLGNSCAVSGTGFFVSQRMIDENSGWPFHLLTEDIQFSVNCVINGHKIGYCDSAIVYDEQPTSFSQSWSQRLRWAKGFFQVNKKYALGLVKGIFTSPNAKMSCYDFLMTVAPCVFLAVFAIVFNVLMLLGVAFQPHFWMHLIAIQTSRYLALAIVNFYIGLVIYGALTVACEWKRIKATSWQKVRYIWVFPIFMATYIPITFVALKRNVSWTHIEHNSVSKFDTLATGSQSGH</sequence>
<dbReference type="Pfam" id="PF13641">
    <property type="entry name" value="Glyco_tranf_2_3"/>
    <property type="match status" value="1"/>
</dbReference>
<feature type="transmembrane region" description="Helical" evidence="3">
    <location>
        <begin position="306"/>
        <end position="329"/>
    </location>
</feature>
<keyword evidence="2" id="KW-0808">Transferase</keyword>
<evidence type="ECO:0000313" key="4">
    <source>
        <dbReference type="EMBL" id="MPM30350.1"/>
    </source>
</evidence>
<feature type="transmembrane region" description="Helical" evidence="3">
    <location>
        <begin position="349"/>
        <end position="373"/>
    </location>
</feature>
<dbReference type="SUPFAM" id="SSF53448">
    <property type="entry name" value="Nucleotide-diphospho-sugar transferases"/>
    <property type="match status" value="1"/>
</dbReference>
<keyword evidence="1" id="KW-0328">Glycosyltransferase</keyword>
<reference evidence="4" key="1">
    <citation type="submission" date="2019-08" db="EMBL/GenBank/DDBJ databases">
        <authorList>
            <person name="Kucharzyk K."/>
            <person name="Murdoch R.W."/>
            <person name="Higgins S."/>
            <person name="Loffler F."/>
        </authorList>
    </citation>
    <scope>NUCLEOTIDE SEQUENCE</scope>
</reference>
<dbReference type="CDD" id="cd06438">
    <property type="entry name" value="EpsO_like"/>
    <property type="match status" value="1"/>
</dbReference>
<keyword evidence="3" id="KW-1133">Transmembrane helix</keyword>
<dbReference type="EMBL" id="VSSQ01005763">
    <property type="protein sequence ID" value="MPM30350.1"/>
    <property type="molecule type" value="Genomic_DNA"/>
</dbReference>
<feature type="transmembrane region" description="Helical" evidence="3">
    <location>
        <begin position="12"/>
        <end position="35"/>
    </location>
</feature>
<dbReference type="GO" id="GO:0016757">
    <property type="term" value="F:glycosyltransferase activity"/>
    <property type="evidence" value="ECO:0007669"/>
    <property type="project" value="UniProtKB-KW"/>
</dbReference>
<evidence type="ECO:0000256" key="1">
    <source>
        <dbReference type="ARBA" id="ARBA00022676"/>
    </source>
</evidence>
<dbReference type="PANTHER" id="PTHR43630">
    <property type="entry name" value="POLY-BETA-1,6-N-ACETYL-D-GLUCOSAMINE SYNTHASE"/>
    <property type="match status" value="1"/>
</dbReference>
<name>A0A644YPG5_9ZZZZ</name>
<dbReference type="Gene3D" id="3.90.550.10">
    <property type="entry name" value="Spore Coat Polysaccharide Biosynthesis Protein SpsA, Chain A"/>
    <property type="match status" value="1"/>
</dbReference>
<accession>A0A644YPG5</accession>
<dbReference type="PANTHER" id="PTHR43630:SF1">
    <property type="entry name" value="POLY-BETA-1,6-N-ACETYL-D-GLUCOSAMINE SYNTHASE"/>
    <property type="match status" value="1"/>
</dbReference>
<protein>
    <recommendedName>
        <fullName evidence="5">Glycosyltransferase 2-like domain-containing protein</fullName>
    </recommendedName>
</protein>
<keyword evidence="3" id="KW-0472">Membrane</keyword>
<organism evidence="4">
    <name type="scientific">bioreactor metagenome</name>
    <dbReference type="NCBI Taxonomy" id="1076179"/>
    <lineage>
        <taxon>unclassified sequences</taxon>
        <taxon>metagenomes</taxon>
        <taxon>ecological metagenomes</taxon>
    </lineage>
</organism>
<feature type="transmembrane region" description="Helical" evidence="3">
    <location>
        <begin position="385"/>
        <end position="405"/>
    </location>
</feature>
<evidence type="ECO:0000256" key="3">
    <source>
        <dbReference type="SAM" id="Phobius"/>
    </source>
</evidence>
<evidence type="ECO:0000256" key="2">
    <source>
        <dbReference type="ARBA" id="ARBA00022679"/>
    </source>
</evidence>
<keyword evidence="3" id="KW-0812">Transmembrane</keyword>
<comment type="caution">
    <text evidence="4">The sequence shown here is derived from an EMBL/GenBank/DDBJ whole genome shotgun (WGS) entry which is preliminary data.</text>
</comment>
<proteinExistence type="predicted"/>
<dbReference type="InterPro" id="IPR029044">
    <property type="entry name" value="Nucleotide-diphossugar_trans"/>
</dbReference>
<dbReference type="AlphaFoldDB" id="A0A644YPG5"/>
<evidence type="ECO:0008006" key="5">
    <source>
        <dbReference type="Google" id="ProtNLM"/>
    </source>
</evidence>
<gene>
    <name evidence="4" type="ORF">SDC9_76898</name>
</gene>